<dbReference type="OMA" id="IIAWSAD"/>
<dbReference type="GO" id="GO:0005739">
    <property type="term" value="C:mitochondrion"/>
    <property type="evidence" value="ECO:0007669"/>
    <property type="project" value="TreeGrafter"/>
</dbReference>
<dbReference type="AlphaFoldDB" id="C5FND0"/>
<dbReference type="eggNOG" id="ENOG502SHJJ">
    <property type="taxonomic scope" value="Eukaryota"/>
</dbReference>
<dbReference type="EMBL" id="DS995704">
    <property type="protein sequence ID" value="EEQ31544.1"/>
    <property type="molecule type" value="Genomic_DNA"/>
</dbReference>
<dbReference type="Proteomes" id="UP000002035">
    <property type="component" value="Unassembled WGS sequence"/>
</dbReference>
<dbReference type="PANTHER" id="PTHR36091:SF2">
    <property type="entry name" value="AMINOGLYCOSIDE PHOSPHOTRANSFERASE DOMAIN-CONTAINING PROTEIN"/>
    <property type="match status" value="1"/>
</dbReference>
<evidence type="ECO:0000313" key="3">
    <source>
        <dbReference type="Proteomes" id="UP000002035"/>
    </source>
</evidence>
<dbReference type="SUPFAM" id="SSF56112">
    <property type="entry name" value="Protein kinase-like (PK-like)"/>
    <property type="match status" value="1"/>
</dbReference>
<accession>C5FND0</accession>
<dbReference type="GeneID" id="9226033"/>
<dbReference type="PANTHER" id="PTHR36091">
    <property type="entry name" value="ALTERED INHERITANCE OF MITOCHONDRIA PROTEIN 9, MITOCHONDRIAL"/>
    <property type="match status" value="1"/>
</dbReference>
<name>C5FND0_ARTOC</name>
<reference evidence="3" key="1">
    <citation type="journal article" date="2012" name="MBio">
        <title>Comparative genome analysis of Trichophyton rubrum and related dermatophytes reveals candidate genes involved in infection.</title>
        <authorList>
            <person name="Martinez D.A."/>
            <person name="Oliver B.G."/>
            <person name="Graeser Y."/>
            <person name="Goldberg J.M."/>
            <person name="Li W."/>
            <person name="Martinez-Rossi N.M."/>
            <person name="Monod M."/>
            <person name="Shelest E."/>
            <person name="Barton R.C."/>
            <person name="Birch E."/>
            <person name="Brakhage A.A."/>
            <person name="Chen Z."/>
            <person name="Gurr S.J."/>
            <person name="Heiman D."/>
            <person name="Heitman J."/>
            <person name="Kosti I."/>
            <person name="Rossi A."/>
            <person name="Saif S."/>
            <person name="Samalova M."/>
            <person name="Saunders C.W."/>
            <person name="Shea T."/>
            <person name="Summerbell R.C."/>
            <person name="Xu J."/>
            <person name="Young S."/>
            <person name="Zeng Q."/>
            <person name="Birren B.W."/>
            <person name="Cuomo C.A."/>
            <person name="White T.C."/>
        </authorList>
    </citation>
    <scope>NUCLEOTIDE SEQUENCE [LARGE SCALE GENOMIC DNA]</scope>
    <source>
        <strain evidence="3">ATCC MYA-4605 / CBS 113480</strain>
    </source>
</reference>
<dbReference type="Gene3D" id="3.90.1200.10">
    <property type="match status" value="1"/>
</dbReference>
<organism evidence="2 3">
    <name type="scientific">Arthroderma otae (strain ATCC MYA-4605 / CBS 113480)</name>
    <name type="common">Microsporum canis</name>
    <dbReference type="NCBI Taxonomy" id="554155"/>
    <lineage>
        <taxon>Eukaryota</taxon>
        <taxon>Fungi</taxon>
        <taxon>Dikarya</taxon>
        <taxon>Ascomycota</taxon>
        <taxon>Pezizomycotina</taxon>
        <taxon>Eurotiomycetes</taxon>
        <taxon>Eurotiomycetidae</taxon>
        <taxon>Onygenales</taxon>
        <taxon>Arthrodermataceae</taxon>
        <taxon>Microsporum</taxon>
    </lineage>
</organism>
<dbReference type="HOGENOM" id="CLU_019189_13_1_1"/>
<sequence>MLMLAVKDISEEELFNYTRNRWIYNESLQLSLRYLKFDLRQLLKAAVAAVSSEGAHYCTKVHKCQEGLNNKVFILTMDNGLEVVAKLPNPIAGPAYYTTASEVATRAFLRDVLNIPIPRIIAWSADQSNPIGAEYILEEKAPGTPLGMLWYQWKMKSRLEMIDQIIQIEGKLASTKFSKIGCIYFSDDFPDKTPGGCILSTSSSLPSSVLERFTLGPLVSSDLWRGDRASMNLNCGPFNQPLDLVEAMAKNEIQYTKEHARPYMNYHRSSTEAQSPDELLELLNRYLRLIPAMIPPEGAEDTHSPTLWHPDLHLDNVFVDPESHKITRIIDWQSAAVMPLYYQYTIPRMFEHPGGVPHGWTMALPENYDSLNQEEKDKFESDRKSIACQKYYEVETRAQNPRHVAAFQLQNLDVRIEPSRVVVNAWEGEAVYFLRRALHAIVRQWGDLCPGLGPCPVSIDAQELKLHAAEEEISNSVAEILTLFRDAWGVPPDGMVHPADFERVKAAVAERRDAFFESADNETDKELYKRIWPYQDKDL</sequence>
<dbReference type="InterPro" id="IPR002575">
    <property type="entry name" value="Aminoglycoside_PTrfase"/>
</dbReference>
<gene>
    <name evidence="2" type="ORF">MCYG_04363</name>
</gene>
<keyword evidence="3" id="KW-1185">Reference proteome</keyword>
<dbReference type="OrthoDB" id="4200494at2759"/>
<dbReference type="InterPro" id="IPR011009">
    <property type="entry name" value="Kinase-like_dom_sf"/>
</dbReference>
<evidence type="ECO:0000313" key="2">
    <source>
        <dbReference type="EMBL" id="EEQ31544.1"/>
    </source>
</evidence>
<dbReference type="RefSeq" id="XP_002846626.1">
    <property type="nucleotide sequence ID" value="XM_002846580.1"/>
</dbReference>
<protein>
    <recommendedName>
        <fullName evidence="1">Aminoglycoside phosphotransferase domain-containing protein</fullName>
    </recommendedName>
</protein>
<feature type="domain" description="Aminoglycoside phosphotransferase" evidence="1">
    <location>
        <begin position="64"/>
        <end position="342"/>
    </location>
</feature>
<dbReference type="Pfam" id="PF01636">
    <property type="entry name" value="APH"/>
    <property type="match status" value="1"/>
</dbReference>
<dbReference type="VEuPathDB" id="FungiDB:MCYG_04363"/>
<dbReference type="STRING" id="554155.C5FND0"/>
<evidence type="ECO:0000259" key="1">
    <source>
        <dbReference type="Pfam" id="PF01636"/>
    </source>
</evidence>
<proteinExistence type="predicted"/>
<dbReference type="InterPro" id="IPR051035">
    <property type="entry name" value="Mito_inheritance_9"/>
</dbReference>